<evidence type="ECO:0000313" key="1">
    <source>
        <dbReference type="EMBL" id="PPU83766.1"/>
    </source>
</evidence>
<accession>A0A2P5Z6D5</accession>
<name>A0A2P5Z6D5_9XANT</name>
<reference evidence="1 2" key="1">
    <citation type="submission" date="2016-08" db="EMBL/GenBank/DDBJ databases">
        <authorList>
            <person name="Seilhamer J.J."/>
        </authorList>
    </citation>
    <scope>NUCLEOTIDE SEQUENCE [LARGE SCALE GENOMIC DNA]</scope>
    <source>
        <strain evidence="1 2">CFBP4641</strain>
    </source>
</reference>
<gene>
    <name evidence="1" type="ORF">XsacCFBP4641_05140</name>
</gene>
<protein>
    <submittedName>
        <fullName evidence="1">Uncharacterized protein</fullName>
    </submittedName>
</protein>
<sequence>MEKPLIVTLEAAFAGLTFLPWFAWAHSSLNPKLILHADRVEYRVLRTRTCPYRGIANVDYRTAWGTENIVLEFHGAKTTFIANTGLLRRTREAIAMLKQQGCPLSMRAQTMLMSQSAAVRQ</sequence>
<dbReference type="EMBL" id="MDEK01000004">
    <property type="protein sequence ID" value="PPU83766.1"/>
    <property type="molecule type" value="Genomic_DNA"/>
</dbReference>
<evidence type="ECO:0000313" key="2">
    <source>
        <dbReference type="Proteomes" id="UP000247346"/>
    </source>
</evidence>
<comment type="caution">
    <text evidence="1">The sequence shown here is derived from an EMBL/GenBank/DDBJ whole genome shotgun (WGS) entry which is preliminary data.</text>
</comment>
<organism evidence="1 2">
    <name type="scientific">Xanthomonas sacchari</name>
    <dbReference type="NCBI Taxonomy" id="56458"/>
    <lineage>
        <taxon>Bacteria</taxon>
        <taxon>Pseudomonadati</taxon>
        <taxon>Pseudomonadota</taxon>
        <taxon>Gammaproteobacteria</taxon>
        <taxon>Lysobacterales</taxon>
        <taxon>Lysobacteraceae</taxon>
        <taxon>Xanthomonas</taxon>
    </lineage>
</organism>
<dbReference type="Proteomes" id="UP000247346">
    <property type="component" value="Unassembled WGS sequence"/>
</dbReference>
<dbReference type="AlphaFoldDB" id="A0A2P5Z6D5"/>
<proteinExistence type="predicted"/>